<dbReference type="InterPro" id="IPR023631">
    <property type="entry name" value="Amidase_dom"/>
</dbReference>
<dbReference type="PANTHER" id="PTHR42678">
    <property type="entry name" value="AMIDASE"/>
    <property type="match status" value="1"/>
</dbReference>
<dbReference type="InterPro" id="IPR036928">
    <property type="entry name" value="AS_sf"/>
</dbReference>
<gene>
    <name evidence="2" type="ORF">G7Z17_g7591</name>
</gene>
<dbReference type="SUPFAM" id="SSF75304">
    <property type="entry name" value="Amidase signature (AS) enzymes"/>
    <property type="match status" value="1"/>
</dbReference>
<organism evidence="2 3">
    <name type="scientific">Cylindrodendrum hubeiense</name>
    <dbReference type="NCBI Taxonomy" id="595255"/>
    <lineage>
        <taxon>Eukaryota</taxon>
        <taxon>Fungi</taxon>
        <taxon>Dikarya</taxon>
        <taxon>Ascomycota</taxon>
        <taxon>Pezizomycotina</taxon>
        <taxon>Sordariomycetes</taxon>
        <taxon>Hypocreomycetidae</taxon>
        <taxon>Hypocreales</taxon>
        <taxon>Nectriaceae</taxon>
        <taxon>Cylindrodendrum</taxon>
    </lineage>
</organism>
<feature type="domain" description="Amidase" evidence="1">
    <location>
        <begin position="27"/>
        <end position="244"/>
    </location>
</feature>
<dbReference type="Pfam" id="PF01425">
    <property type="entry name" value="Amidase"/>
    <property type="match status" value="1"/>
</dbReference>
<proteinExistence type="predicted"/>
<comment type="caution">
    <text evidence="2">The sequence shown here is derived from an EMBL/GenBank/DDBJ whole genome shotgun (WGS) entry which is preliminary data.</text>
</comment>
<dbReference type="EMBL" id="JAANBB010000172">
    <property type="protein sequence ID" value="KAF7547640.1"/>
    <property type="molecule type" value="Genomic_DNA"/>
</dbReference>
<dbReference type="AlphaFoldDB" id="A0A9P5H8S6"/>
<sequence length="464" mass="50149">MAFDVLTTNAVDLQQWLEDGKTTSIQIVQAYFAQIDLHELELNALISPAPRERVLAIAAALDQERQQDKLRSPFHGIPIILKDSFVTASDLGMSTTAGSLAFIGSKASKNGAITQRLIDAGLIILGKANMTEFAGMKMTMMMPGWSAHGGQTLSPYVGKMEENEKLLGHSAPGGSSTGSAVAVASGFSPLAMATETIGSIVTPSTRAGLYSLKPTIGVQDTTGLYTMTDFFDSPGPMAKSAADVSWEGLSVGFLDPKVWNMAEDFCTQFQGTAEQMVDEYEATVSCLKDRGCAVKYPIDISDVSTLPPTILPIAYWDFKNVCIPRFIESFDECAISSVGDIVKFNSDNSENALPAPFTKQNDLEAAMNCTDEKEHIQGLKNELRTIAKQLLDEVFNKEQINLVVAPGDSSLCVHAAAAVPIGQLRYNKRPFGLCLVAKAGHEDTLLRFMMAYEKISKPRPVPSI</sequence>
<name>A0A9P5H8S6_9HYPO</name>
<keyword evidence="3" id="KW-1185">Reference proteome</keyword>
<dbReference type="OrthoDB" id="566138at2759"/>
<protein>
    <recommendedName>
        <fullName evidence="1">Amidase domain-containing protein</fullName>
    </recommendedName>
</protein>
<accession>A0A9P5H8S6</accession>
<evidence type="ECO:0000259" key="1">
    <source>
        <dbReference type="Pfam" id="PF01425"/>
    </source>
</evidence>
<dbReference type="Proteomes" id="UP000722485">
    <property type="component" value="Unassembled WGS sequence"/>
</dbReference>
<dbReference type="Gene3D" id="3.90.1300.10">
    <property type="entry name" value="Amidase signature (AS) domain"/>
    <property type="match status" value="2"/>
</dbReference>
<dbReference type="PANTHER" id="PTHR42678:SF34">
    <property type="entry name" value="OS04G0183300 PROTEIN"/>
    <property type="match status" value="1"/>
</dbReference>
<reference evidence="2" key="1">
    <citation type="submission" date="2020-03" db="EMBL/GenBank/DDBJ databases">
        <title>Draft Genome Sequence of Cylindrodendrum hubeiense.</title>
        <authorList>
            <person name="Buettner E."/>
            <person name="Kellner H."/>
        </authorList>
    </citation>
    <scope>NUCLEOTIDE SEQUENCE</scope>
    <source>
        <strain evidence="2">IHI 201604</strain>
    </source>
</reference>
<evidence type="ECO:0000313" key="3">
    <source>
        <dbReference type="Proteomes" id="UP000722485"/>
    </source>
</evidence>
<evidence type="ECO:0000313" key="2">
    <source>
        <dbReference type="EMBL" id="KAF7547640.1"/>
    </source>
</evidence>